<dbReference type="PANTHER" id="PTHR21708">
    <property type="entry name" value="PROBABLE 2-DEHYDROPANTOATE 2-REDUCTASE"/>
    <property type="match status" value="1"/>
</dbReference>
<protein>
    <submittedName>
        <fullName evidence="4">Oxidoreductase</fullName>
    </submittedName>
</protein>
<gene>
    <name evidence="4" type="ORF">SPOG_02004</name>
</gene>
<dbReference type="InterPro" id="IPR013328">
    <property type="entry name" value="6PGD_dom2"/>
</dbReference>
<accession>S9VYD6</accession>
<dbReference type="InterPro" id="IPR051402">
    <property type="entry name" value="KPR-Related"/>
</dbReference>
<feature type="compositionally biased region" description="Polar residues" evidence="1">
    <location>
        <begin position="502"/>
        <end position="511"/>
    </location>
</feature>
<keyword evidence="5" id="KW-1185">Reference proteome</keyword>
<dbReference type="InterPro" id="IPR008927">
    <property type="entry name" value="6-PGluconate_DH-like_C_sf"/>
</dbReference>
<dbReference type="InterPro" id="IPR013752">
    <property type="entry name" value="KPA_reductase"/>
</dbReference>
<feature type="domain" description="Ketopantoate reductase C-terminal" evidence="3">
    <location>
        <begin position="202"/>
        <end position="317"/>
    </location>
</feature>
<dbReference type="Pfam" id="PF02558">
    <property type="entry name" value="ApbA"/>
    <property type="match status" value="1"/>
</dbReference>
<dbReference type="HOGENOM" id="CLU_485839_0_0_1"/>
<dbReference type="InterPro" id="IPR013332">
    <property type="entry name" value="KPR_N"/>
</dbReference>
<dbReference type="EMBL" id="KE546989">
    <property type="protein sequence ID" value="EPY52683.1"/>
    <property type="molecule type" value="Genomic_DNA"/>
</dbReference>
<organism evidence="4 5">
    <name type="scientific">Schizosaccharomyces cryophilus (strain OY26 / ATCC MYA-4695 / CBS 11777 / NBRC 106824 / NRRL Y48691)</name>
    <name type="common">Fission yeast</name>
    <dbReference type="NCBI Taxonomy" id="653667"/>
    <lineage>
        <taxon>Eukaryota</taxon>
        <taxon>Fungi</taxon>
        <taxon>Dikarya</taxon>
        <taxon>Ascomycota</taxon>
        <taxon>Taphrinomycotina</taxon>
        <taxon>Schizosaccharomycetes</taxon>
        <taxon>Schizosaccharomycetales</taxon>
        <taxon>Schizosaccharomycetaceae</taxon>
        <taxon>Schizosaccharomyces</taxon>
    </lineage>
</organism>
<dbReference type="STRING" id="653667.S9VYD6"/>
<dbReference type="Gene3D" id="3.40.50.720">
    <property type="entry name" value="NAD(P)-binding Rossmann-like Domain"/>
    <property type="match status" value="1"/>
</dbReference>
<dbReference type="SUPFAM" id="SSF48179">
    <property type="entry name" value="6-phosphogluconate dehydrogenase C-terminal domain-like"/>
    <property type="match status" value="1"/>
</dbReference>
<feature type="domain" description="Ketopantoate reductase N-terminal" evidence="2">
    <location>
        <begin position="13"/>
        <end position="167"/>
    </location>
</feature>
<evidence type="ECO:0000256" key="1">
    <source>
        <dbReference type="SAM" id="MobiDB-lite"/>
    </source>
</evidence>
<dbReference type="Pfam" id="PF08546">
    <property type="entry name" value="ApbA_C"/>
    <property type="match status" value="1"/>
</dbReference>
<dbReference type="Gene3D" id="1.10.1040.10">
    <property type="entry name" value="N-(1-d-carboxylethyl)-l-norvaline Dehydrogenase, domain 2"/>
    <property type="match status" value="1"/>
</dbReference>
<dbReference type="GO" id="GO:0005737">
    <property type="term" value="C:cytoplasm"/>
    <property type="evidence" value="ECO:0007669"/>
    <property type="project" value="TreeGrafter"/>
</dbReference>
<dbReference type="PANTHER" id="PTHR21708:SF25">
    <property type="entry name" value="PROTEIN PAM1-RELATED"/>
    <property type="match status" value="1"/>
</dbReference>
<dbReference type="AlphaFoldDB" id="S9VYD6"/>
<dbReference type="eggNOG" id="ENOG502QT3Z">
    <property type="taxonomic scope" value="Eukaryota"/>
</dbReference>
<dbReference type="RefSeq" id="XP_013022562.1">
    <property type="nucleotide sequence ID" value="XM_013167108.1"/>
</dbReference>
<reference evidence="4 5" key="1">
    <citation type="journal article" date="2011" name="Science">
        <title>Comparative functional genomics of the fission yeasts.</title>
        <authorList>
            <person name="Rhind N."/>
            <person name="Chen Z."/>
            <person name="Yassour M."/>
            <person name="Thompson D.A."/>
            <person name="Haas B.J."/>
            <person name="Habib N."/>
            <person name="Wapinski I."/>
            <person name="Roy S."/>
            <person name="Lin M.F."/>
            <person name="Heiman D.I."/>
            <person name="Young S.K."/>
            <person name="Furuya K."/>
            <person name="Guo Y."/>
            <person name="Pidoux A."/>
            <person name="Chen H.M."/>
            <person name="Robbertse B."/>
            <person name="Goldberg J.M."/>
            <person name="Aoki K."/>
            <person name="Bayne E.H."/>
            <person name="Berlin A.M."/>
            <person name="Desjardins C.A."/>
            <person name="Dobbs E."/>
            <person name="Dukaj L."/>
            <person name="Fan L."/>
            <person name="FitzGerald M.G."/>
            <person name="French C."/>
            <person name="Gujja S."/>
            <person name="Hansen K."/>
            <person name="Keifenheim D."/>
            <person name="Levin J.Z."/>
            <person name="Mosher R.A."/>
            <person name="Mueller C.A."/>
            <person name="Pfiffner J."/>
            <person name="Priest M."/>
            <person name="Russ C."/>
            <person name="Smialowska A."/>
            <person name="Swoboda P."/>
            <person name="Sykes S.M."/>
            <person name="Vaughn M."/>
            <person name="Vengrova S."/>
            <person name="Yoder R."/>
            <person name="Zeng Q."/>
            <person name="Allshire R."/>
            <person name="Baulcombe D."/>
            <person name="Birren B.W."/>
            <person name="Brown W."/>
            <person name="Ekwall K."/>
            <person name="Kellis M."/>
            <person name="Leatherwood J."/>
            <person name="Levin H."/>
            <person name="Margalit H."/>
            <person name="Martienssen R."/>
            <person name="Nieduszynski C.A."/>
            <person name="Spatafora J.W."/>
            <person name="Friedman N."/>
            <person name="Dalgaard J.Z."/>
            <person name="Baumann P."/>
            <person name="Niki H."/>
            <person name="Regev A."/>
            <person name="Nusbaum C."/>
        </authorList>
    </citation>
    <scope>NUCLEOTIDE SEQUENCE [LARGE SCALE GENOMIC DNA]</scope>
    <source>
        <strain evidence="5">OY26 / ATCC MYA-4695 / CBS 11777 / NBRC 106824 / NRRL Y48691</strain>
    </source>
</reference>
<feature type="region of interest" description="Disordered" evidence="1">
    <location>
        <begin position="467"/>
        <end position="566"/>
    </location>
</feature>
<evidence type="ECO:0000259" key="3">
    <source>
        <dbReference type="Pfam" id="PF08546"/>
    </source>
</evidence>
<dbReference type="GeneID" id="25036328"/>
<proteinExistence type="predicted"/>
<dbReference type="OrthoDB" id="3609at2759"/>
<feature type="compositionally biased region" description="Polar residues" evidence="1">
    <location>
        <begin position="534"/>
        <end position="545"/>
    </location>
</feature>
<dbReference type="OMA" id="CIVYNTT"/>
<name>S9VYD6_SCHCR</name>
<evidence type="ECO:0000259" key="2">
    <source>
        <dbReference type="Pfam" id="PF02558"/>
    </source>
</evidence>
<sequence length="566" mass="62585">MDSGKKPCISVLCIGNAAITTLLGWRLQQSTSVACQETILFFNVPDAPISTLTIHSKPFGSRKYRPTYRANKIIDLANEGKVFDYILISIKPCPFSFDLPSVLESVVTKGHTCIVYNTTGSIGIEESFQKHFPENPIFSFSFHSGIVQRDVNEFHHGENTPLYLSEFGSSAHFDRLELLANILCNGGIPCEIVDSLILFQIEDLAFPISLFPLTVLTQNPNAAKLLEQPEIFELHKGVLSEINSIASVFHGSIDGKRISKQRDSFLAHASGNPMFKDYIQHKPMEYVSYLRYLVQLAVSHDVKAPHMHTISILLSHIQCPTPLSIHRGPSDLPARPITVPVKNKGTSILKHPQSFTMSTDQLDSTPPSRPSTAMFTEPQKNHVGGVTQSPANALKARAISSDNMDMLSLTNRRSRRSLHSSSLVHIQQSLKKSFDGLGNSYDHQLSRKVLPNQSPGNHKTRIMAEGREAVSKTPSSSGSPKASHLSDVESSTPSLAYGTDMSRPNSNSTDSQNEDRESDYFTIMNHSKGDAASRKSSMQSETSMMTVIPTAVRRFPLSRKPRRIKS</sequence>
<evidence type="ECO:0000313" key="4">
    <source>
        <dbReference type="EMBL" id="EPY52683.1"/>
    </source>
</evidence>
<evidence type="ECO:0000313" key="5">
    <source>
        <dbReference type="Proteomes" id="UP000015464"/>
    </source>
</evidence>
<feature type="compositionally biased region" description="Basic residues" evidence="1">
    <location>
        <begin position="556"/>
        <end position="566"/>
    </location>
</feature>
<dbReference type="Proteomes" id="UP000015464">
    <property type="component" value="Unassembled WGS sequence"/>
</dbReference>